<organism evidence="1 2">
    <name type="scientific">Acinetobacter higginsii</name>
    <dbReference type="NCBI Taxonomy" id="70347"/>
    <lineage>
        <taxon>Bacteria</taxon>
        <taxon>Pseudomonadati</taxon>
        <taxon>Pseudomonadota</taxon>
        <taxon>Gammaproteobacteria</taxon>
        <taxon>Moraxellales</taxon>
        <taxon>Moraxellaceae</taxon>
        <taxon>Acinetobacter</taxon>
    </lineage>
</organism>
<dbReference type="InterPro" id="IPR025127">
    <property type="entry name" value="DUF4054"/>
</dbReference>
<dbReference type="PATRIC" id="fig|1217700.3.peg.1353"/>
<dbReference type="Pfam" id="PF13262">
    <property type="entry name" value="DUF4054"/>
    <property type="match status" value="1"/>
</dbReference>
<dbReference type="RefSeq" id="WP_005202175.1">
    <property type="nucleotide sequence ID" value="NZ_KB850072.1"/>
</dbReference>
<dbReference type="OrthoDB" id="8689462at2"/>
<dbReference type="EMBL" id="APRN01000035">
    <property type="protein sequence ID" value="ENX58782.1"/>
    <property type="molecule type" value="Genomic_DNA"/>
</dbReference>
<comment type="caution">
    <text evidence="1">The sequence shown here is derived from an EMBL/GenBank/DDBJ whole genome shotgun (WGS) entry which is preliminary data.</text>
</comment>
<proteinExistence type="predicted"/>
<keyword evidence="2" id="KW-1185">Reference proteome</keyword>
<evidence type="ECO:0008006" key="3">
    <source>
        <dbReference type="Google" id="ProtNLM"/>
    </source>
</evidence>
<reference evidence="1 2" key="1">
    <citation type="submission" date="2013-02" db="EMBL/GenBank/DDBJ databases">
        <title>The Genome Sequence of Acinetobacter sp. CIP 70.18.</title>
        <authorList>
            <consortium name="The Broad Institute Genome Sequencing Platform"/>
            <consortium name="The Broad Institute Genome Sequencing Center for Infectious Disease"/>
            <person name="Cerqueira G."/>
            <person name="Feldgarden M."/>
            <person name="Courvalin P."/>
            <person name="Perichon B."/>
            <person name="Grillot-Courvalin C."/>
            <person name="Clermont D."/>
            <person name="Rocha E."/>
            <person name="Yoon E.-J."/>
            <person name="Nemec A."/>
            <person name="Walker B."/>
            <person name="Young S.K."/>
            <person name="Zeng Q."/>
            <person name="Gargeya S."/>
            <person name="Fitzgerald M."/>
            <person name="Haas B."/>
            <person name="Abouelleil A."/>
            <person name="Alvarado L."/>
            <person name="Arachchi H.M."/>
            <person name="Berlin A.M."/>
            <person name="Chapman S.B."/>
            <person name="Dewar J."/>
            <person name="Goldberg J."/>
            <person name="Griggs A."/>
            <person name="Gujja S."/>
            <person name="Hansen M."/>
            <person name="Howarth C."/>
            <person name="Imamovic A."/>
            <person name="Larimer J."/>
            <person name="McCowan C."/>
            <person name="Murphy C."/>
            <person name="Neiman D."/>
            <person name="Pearson M."/>
            <person name="Priest M."/>
            <person name="Roberts A."/>
            <person name="Saif S."/>
            <person name="Shea T."/>
            <person name="Sisk P."/>
            <person name="Sykes S."/>
            <person name="Wortman J."/>
            <person name="Nusbaum C."/>
            <person name="Birren B."/>
        </authorList>
    </citation>
    <scope>NUCLEOTIDE SEQUENCE [LARGE SCALE GENOMIC DNA]</scope>
    <source>
        <strain evidence="1 2">CIP 70.18</strain>
    </source>
</reference>
<dbReference type="Proteomes" id="UP000013084">
    <property type="component" value="Unassembled WGS sequence"/>
</dbReference>
<evidence type="ECO:0000313" key="1">
    <source>
        <dbReference type="EMBL" id="ENX58782.1"/>
    </source>
</evidence>
<gene>
    <name evidence="1" type="ORF">F902_01409</name>
</gene>
<accession>N9T533</accession>
<sequence length="128" mass="14220">MISESSFREQMPFFADAAQYPSFQFNFYLNLGKKLLNEDRWEDLLDYGLTLFIAHYLTLYKRGMDAASVGGDAGKIVGNETSKAVDSVSKSMDVSGVIITDAGHWNQTTWGVQFYQLLMMAGAGGIQL</sequence>
<name>N9T533_9GAMM</name>
<protein>
    <recommendedName>
        <fullName evidence="3">DUF4054 domain-containing protein</fullName>
    </recommendedName>
</protein>
<evidence type="ECO:0000313" key="2">
    <source>
        <dbReference type="Proteomes" id="UP000013084"/>
    </source>
</evidence>
<dbReference type="HOGENOM" id="CLU_156390_0_0_6"/>
<dbReference type="AlphaFoldDB" id="N9T533"/>